<evidence type="ECO:0000313" key="2">
    <source>
        <dbReference type="Proteomes" id="UP000682266"/>
    </source>
</evidence>
<dbReference type="EMBL" id="JAGSVG010000023">
    <property type="protein sequence ID" value="MBR8131862.1"/>
    <property type="molecule type" value="Genomic_DNA"/>
</dbReference>
<reference evidence="1" key="1">
    <citation type="submission" date="2021-04" db="EMBL/GenBank/DDBJ databases">
        <title>A collection of bacterial strains from the Burkholderia cepacia Research Laboratory and Repository.</title>
        <authorList>
            <person name="Lipuma J."/>
            <person name="Spilker T."/>
        </authorList>
    </citation>
    <scope>NUCLEOTIDE SEQUENCE</scope>
    <source>
        <strain evidence="1">AU36012</strain>
    </source>
</reference>
<sequence>MTGDTKPYIQPYIKPDSHRGELSFGLPLAALRFLFPKLWPEVEQE</sequence>
<organism evidence="1 2">
    <name type="scientific">Burkholderia ambifaria</name>
    <dbReference type="NCBI Taxonomy" id="152480"/>
    <lineage>
        <taxon>Bacteria</taxon>
        <taxon>Pseudomonadati</taxon>
        <taxon>Pseudomonadota</taxon>
        <taxon>Betaproteobacteria</taxon>
        <taxon>Burkholderiales</taxon>
        <taxon>Burkholderiaceae</taxon>
        <taxon>Burkholderia</taxon>
        <taxon>Burkholderia cepacia complex</taxon>
    </lineage>
</organism>
<proteinExistence type="predicted"/>
<name>A0AA41EBJ5_9BURK</name>
<dbReference type="AlphaFoldDB" id="A0AA41EBJ5"/>
<gene>
    <name evidence="1" type="ORF">KDW93_23285</name>
</gene>
<accession>A0AA41EBJ5</accession>
<dbReference type="RefSeq" id="WP_176091011.1">
    <property type="nucleotide sequence ID" value="NZ_CADERF010000005.1"/>
</dbReference>
<comment type="caution">
    <text evidence="1">The sequence shown here is derived from an EMBL/GenBank/DDBJ whole genome shotgun (WGS) entry which is preliminary data.</text>
</comment>
<dbReference type="Proteomes" id="UP000682266">
    <property type="component" value="Unassembled WGS sequence"/>
</dbReference>
<evidence type="ECO:0000313" key="1">
    <source>
        <dbReference type="EMBL" id="MBR8131862.1"/>
    </source>
</evidence>
<protein>
    <submittedName>
        <fullName evidence="1">Uncharacterized protein</fullName>
    </submittedName>
</protein>